<gene>
    <name evidence="2" type="ORF">OZSIB_0327</name>
</gene>
<dbReference type="Proteomes" id="UP000252355">
    <property type="component" value="Unassembled WGS sequence"/>
</dbReference>
<sequence>MRLRSISSRSKASCRSRASTNSRRTESGSARVSEKLQWSPP</sequence>
<dbReference type="EMBL" id="QOQW01000015">
    <property type="protein sequence ID" value="RCK79213.1"/>
    <property type="molecule type" value="Genomic_DNA"/>
</dbReference>
<reference evidence="2 3" key="1">
    <citation type="submission" date="2018-05" db="EMBL/GenBank/DDBJ databases">
        <title>A metagenomic window into the 2 km-deep terrestrial subsurface aquifer revealed taxonomically and functionally diverse microbial community comprising novel uncultured bacterial lineages.</title>
        <authorList>
            <person name="Kadnikov V.V."/>
            <person name="Mardanov A.V."/>
            <person name="Beletsky A.V."/>
            <person name="Banks D."/>
            <person name="Pimenov N.V."/>
            <person name="Frank Y.A."/>
            <person name="Karnachuk O.V."/>
            <person name="Ravin N.V."/>
        </authorList>
    </citation>
    <scope>NUCLEOTIDE SEQUENCE [LARGE SCALE GENOMIC DNA]</scope>
    <source>
        <strain evidence="2">BY5</strain>
    </source>
</reference>
<accession>A0A367ZM74</accession>
<name>A0A367ZM74_9BACT</name>
<dbReference type="AlphaFoldDB" id="A0A367ZM74"/>
<feature type="compositionally biased region" description="Low complexity" evidence="1">
    <location>
        <begin position="1"/>
        <end position="19"/>
    </location>
</feature>
<feature type="region of interest" description="Disordered" evidence="1">
    <location>
        <begin position="1"/>
        <end position="41"/>
    </location>
</feature>
<proteinExistence type="predicted"/>
<protein>
    <submittedName>
        <fullName evidence="2">Uncharacterized protein</fullName>
    </submittedName>
</protein>
<comment type="caution">
    <text evidence="2">The sequence shown here is derived from an EMBL/GenBank/DDBJ whole genome shotgun (WGS) entry which is preliminary data.</text>
</comment>
<evidence type="ECO:0000256" key="1">
    <source>
        <dbReference type="SAM" id="MobiDB-lite"/>
    </source>
</evidence>
<organism evidence="2 3">
    <name type="scientific">Candidatus Ozemobacter sibiricus</name>
    <dbReference type="NCBI Taxonomy" id="2268124"/>
    <lineage>
        <taxon>Bacteria</taxon>
        <taxon>Candidatus Ozemobacteria</taxon>
        <taxon>Candidatus Ozemobacterales</taxon>
        <taxon>Candidatus Ozemobacteraceae</taxon>
        <taxon>Candidatus Ozemobacter</taxon>
    </lineage>
</organism>
<evidence type="ECO:0000313" key="3">
    <source>
        <dbReference type="Proteomes" id="UP000252355"/>
    </source>
</evidence>
<evidence type="ECO:0000313" key="2">
    <source>
        <dbReference type="EMBL" id="RCK79213.1"/>
    </source>
</evidence>